<feature type="region of interest" description="Disordered" evidence="1">
    <location>
        <begin position="63"/>
        <end position="86"/>
    </location>
</feature>
<evidence type="ECO:0000313" key="4">
    <source>
        <dbReference type="Proteomes" id="UP000694564"/>
    </source>
</evidence>
<sequence>MPRGRRRRQGPRIPIRAAANYANAHPWQQMDQASPGVAYTPLVDPWIERPCCGDPVCVRTTMEQKSTTSDSVGGKPTERGVPAARMPGPWPLRMDFHWVPGSDPGTFDGSPWLLDRFLAQLGDYMSFRFEHYQDNLSRVCEILGRLTGRARAWAAPYLDGDLPLPDDYELFCQDLEEVIQDPNNFAEYHAAVPCPLPPASSQPPVAPQLPVVREYLARFSEALALNMGTPRPVSAALATPAVSRPLSTSRNVLVKESTLRSQEVPSLSSSACSPDPGPVGLAAFQPEEANPTPVHTLSKSNAPAQTTDIAYPEGSETQKIEEEVSETEEVQDVSLGAPQRVVETSEETPFSPVCQHASMGSEHSPGRSNSALCDQVACVAKELHNPQSGQSGVPR</sequence>
<dbReference type="Ensembl" id="ENSSVLT00005010179.1">
    <property type="protein sequence ID" value="ENSSVLP00005009186.1"/>
    <property type="gene ID" value="ENSSVLG00005007389.1"/>
</dbReference>
<name>A0A8D2B0M6_SCIVU</name>
<dbReference type="GeneTree" id="ENSGT00940000166811"/>
<dbReference type="InterPro" id="IPR032549">
    <property type="entry name" value="DUF4939"/>
</dbReference>
<gene>
    <name evidence="3" type="primary">RTL10</name>
</gene>
<feature type="domain" description="DUF4939" evidence="2">
    <location>
        <begin position="100"/>
        <end position="178"/>
    </location>
</feature>
<dbReference type="Pfam" id="PF16297">
    <property type="entry name" value="DUF4939"/>
    <property type="match status" value="1"/>
</dbReference>
<dbReference type="AlphaFoldDB" id="A0A8D2B0M6"/>
<evidence type="ECO:0000259" key="2">
    <source>
        <dbReference type="Pfam" id="PF16297"/>
    </source>
</evidence>
<reference evidence="3" key="2">
    <citation type="submission" date="2025-09" db="UniProtKB">
        <authorList>
            <consortium name="Ensembl"/>
        </authorList>
    </citation>
    <scope>IDENTIFICATION</scope>
</reference>
<dbReference type="Proteomes" id="UP000694564">
    <property type="component" value="Chromosome 8"/>
</dbReference>
<feature type="compositionally biased region" description="Polar residues" evidence="1">
    <location>
        <begin position="259"/>
        <end position="272"/>
    </location>
</feature>
<feature type="compositionally biased region" description="Polar residues" evidence="1">
    <location>
        <begin position="293"/>
        <end position="308"/>
    </location>
</feature>
<evidence type="ECO:0000313" key="3">
    <source>
        <dbReference type="Ensembl" id="ENSSVLP00005009186.1"/>
    </source>
</evidence>
<dbReference type="GO" id="GO:0051881">
    <property type="term" value="P:regulation of mitochondrial membrane potential"/>
    <property type="evidence" value="ECO:0007669"/>
    <property type="project" value="Ensembl"/>
</dbReference>
<proteinExistence type="predicted"/>
<evidence type="ECO:0000256" key="1">
    <source>
        <dbReference type="SAM" id="MobiDB-lite"/>
    </source>
</evidence>
<reference evidence="3" key="1">
    <citation type="submission" date="2025-08" db="UniProtKB">
        <authorList>
            <consortium name="Ensembl"/>
        </authorList>
    </citation>
    <scope>IDENTIFICATION</scope>
</reference>
<dbReference type="GO" id="GO:0097345">
    <property type="term" value="P:mitochondrial outer membrane permeabilization"/>
    <property type="evidence" value="ECO:0007669"/>
    <property type="project" value="Ensembl"/>
</dbReference>
<accession>A0A8D2B0M6</accession>
<protein>
    <submittedName>
        <fullName evidence="3">Retrotransposon Gag like 10</fullName>
    </submittedName>
</protein>
<organism evidence="3 4">
    <name type="scientific">Sciurus vulgaris</name>
    <name type="common">Eurasian red squirrel</name>
    <dbReference type="NCBI Taxonomy" id="55149"/>
    <lineage>
        <taxon>Eukaryota</taxon>
        <taxon>Metazoa</taxon>
        <taxon>Chordata</taxon>
        <taxon>Craniata</taxon>
        <taxon>Vertebrata</taxon>
        <taxon>Euteleostomi</taxon>
        <taxon>Mammalia</taxon>
        <taxon>Eutheria</taxon>
        <taxon>Euarchontoglires</taxon>
        <taxon>Glires</taxon>
        <taxon>Rodentia</taxon>
        <taxon>Sciuromorpha</taxon>
        <taxon>Sciuridae</taxon>
        <taxon>Sciurinae</taxon>
        <taxon>Sciurini</taxon>
        <taxon>Sciurus</taxon>
    </lineage>
</organism>
<dbReference type="GO" id="GO:0005739">
    <property type="term" value="C:mitochondrion"/>
    <property type="evidence" value="ECO:0007669"/>
    <property type="project" value="Ensembl"/>
</dbReference>
<feature type="region of interest" description="Disordered" evidence="1">
    <location>
        <begin position="257"/>
        <end position="370"/>
    </location>
</feature>
<dbReference type="OrthoDB" id="9800257at2759"/>
<keyword evidence="4" id="KW-1185">Reference proteome</keyword>